<keyword evidence="4" id="KW-1185">Reference proteome</keyword>
<dbReference type="InterPro" id="IPR044855">
    <property type="entry name" value="CoA-Trfase_III_dom3_sf"/>
</dbReference>
<evidence type="ECO:0008006" key="5">
    <source>
        <dbReference type="Google" id="ProtNLM"/>
    </source>
</evidence>
<dbReference type="InterPro" id="IPR050483">
    <property type="entry name" value="CoA-transferase_III_domain"/>
</dbReference>
<dbReference type="RefSeq" id="XP_031856602.1">
    <property type="nucleotide sequence ID" value="XM_032000711.1"/>
</dbReference>
<dbReference type="Gene3D" id="3.30.1540.10">
    <property type="entry name" value="formyl-coa transferase, domain 3"/>
    <property type="match status" value="1"/>
</dbReference>
<dbReference type="Gene3D" id="3.40.50.10540">
    <property type="entry name" value="Crotonobetainyl-coa:carnitine coa-transferase, domain 1"/>
    <property type="match status" value="1"/>
</dbReference>
<proteinExistence type="inferred from homology"/>
<dbReference type="InterPro" id="IPR023606">
    <property type="entry name" value="CoA-Trfase_III_dom_1_sf"/>
</dbReference>
<gene>
    <name evidence="3" type="ORF">SAPINGB_P005997</name>
</gene>
<dbReference type="Proteomes" id="UP000398389">
    <property type="component" value="Unassembled WGS sequence"/>
</dbReference>
<dbReference type="PANTHER" id="PTHR48207">
    <property type="entry name" value="SUCCINATE--HYDROXYMETHYLGLUTARATE COA-TRANSFERASE"/>
    <property type="match status" value="1"/>
</dbReference>
<dbReference type="AlphaFoldDB" id="A0A5E8C4R0"/>
<dbReference type="EMBL" id="CABVLU010000005">
    <property type="protein sequence ID" value="VVT58020.1"/>
    <property type="molecule type" value="Genomic_DNA"/>
</dbReference>
<sequence>MLLYSAKTVAARRLFSTAAVRLSKQQLPLEGVRVVDMTRVLAGPYCTQILGDLGAEIIKLEHPTKGDDTRAWGPPFAPYTEHADEVPGHKTGAGLGESAYFLCVNRNKKSLALNFKSAEGQKIVRDLIASADVVIENYVPGTLAKYGLAYDQLPKPNKVIYASITGYGQTGPYSNRPGYDVMVEAEMGLMHITGDPDGNPSKVGVAVTDLTTGLYAANSIMAALIHRARTGEGQYLDVCLSDCQVATLANIASSALISGKPDSGRQGTAHPSICPYQGFPTKNNGQIMIAGGNDTQFQAVCAAIERPDLAGNPDYATNALRVKNRKVLVPEISKTTASKTKEEWLEIFEGKRFPYAPINDIQTTLHHPHVRARNMVVEVDHPACGPLPLVNSPVKYSRTQPTIRSPPPMLGQHTDEVLSEVLGYDAAQISELRKDGVVN</sequence>
<dbReference type="GeneID" id="43584811"/>
<keyword evidence="2" id="KW-0808">Transferase</keyword>
<evidence type="ECO:0000313" key="3">
    <source>
        <dbReference type="EMBL" id="VVT58020.1"/>
    </source>
</evidence>
<dbReference type="PANTHER" id="PTHR48207:SF3">
    <property type="entry name" value="SUCCINATE--HYDROXYMETHYLGLUTARATE COA-TRANSFERASE"/>
    <property type="match status" value="1"/>
</dbReference>
<accession>A0A5E8C4R0</accession>
<dbReference type="OrthoDB" id="5863171at2759"/>
<dbReference type="GO" id="GO:0005739">
    <property type="term" value="C:mitochondrion"/>
    <property type="evidence" value="ECO:0007669"/>
    <property type="project" value="TreeGrafter"/>
</dbReference>
<dbReference type="InterPro" id="IPR003673">
    <property type="entry name" value="CoA-Trfase_fam_III"/>
</dbReference>
<comment type="similarity">
    <text evidence="1">Belongs to the CoA-transferase III family.</text>
</comment>
<protein>
    <recommendedName>
        <fullName evidence="5">CoA-transferase family III</fullName>
    </recommendedName>
</protein>
<evidence type="ECO:0000256" key="2">
    <source>
        <dbReference type="ARBA" id="ARBA00022679"/>
    </source>
</evidence>
<reference evidence="3 4" key="1">
    <citation type="submission" date="2019-09" db="EMBL/GenBank/DDBJ databases">
        <authorList>
            <person name="Brejova B."/>
        </authorList>
    </citation>
    <scope>NUCLEOTIDE SEQUENCE [LARGE SCALE GENOMIC DNA]</scope>
</reference>
<dbReference type="SUPFAM" id="SSF89796">
    <property type="entry name" value="CoA-transferase family III (CaiB/BaiF)"/>
    <property type="match status" value="1"/>
</dbReference>
<name>A0A5E8C4R0_9ASCO</name>
<dbReference type="GO" id="GO:0047369">
    <property type="term" value="F:succinate-hydroxymethylglutarate CoA-transferase activity"/>
    <property type="evidence" value="ECO:0007669"/>
    <property type="project" value="TreeGrafter"/>
</dbReference>
<dbReference type="Pfam" id="PF02515">
    <property type="entry name" value="CoA_transf_3"/>
    <property type="match status" value="1"/>
</dbReference>
<organism evidence="3 4">
    <name type="scientific">Magnusiomyces paraingens</name>
    <dbReference type="NCBI Taxonomy" id="2606893"/>
    <lineage>
        <taxon>Eukaryota</taxon>
        <taxon>Fungi</taxon>
        <taxon>Dikarya</taxon>
        <taxon>Ascomycota</taxon>
        <taxon>Saccharomycotina</taxon>
        <taxon>Dipodascomycetes</taxon>
        <taxon>Dipodascales</taxon>
        <taxon>Dipodascaceae</taxon>
        <taxon>Magnusiomyces</taxon>
    </lineage>
</organism>
<evidence type="ECO:0000313" key="4">
    <source>
        <dbReference type="Proteomes" id="UP000398389"/>
    </source>
</evidence>
<evidence type="ECO:0000256" key="1">
    <source>
        <dbReference type="ARBA" id="ARBA00008383"/>
    </source>
</evidence>